<protein>
    <submittedName>
        <fullName evidence="1">Uncharacterized protein</fullName>
    </submittedName>
</protein>
<accession>A0A179H2G2</accession>
<proteinExistence type="predicted"/>
<name>A0A179H2G2_PURLI</name>
<reference evidence="1 2" key="1">
    <citation type="submission" date="2016-01" db="EMBL/GenBank/DDBJ databases">
        <title>Biosynthesis of antibiotic leucinostatins and their inhibition on Phytophthora in bio-control Purpureocillium lilacinum.</title>
        <authorList>
            <person name="Wang G."/>
            <person name="Liu Z."/>
            <person name="Lin R."/>
            <person name="Li E."/>
            <person name="Mao Z."/>
            <person name="Ling J."/>
            <person name="Yin W."/>
            <person name="Xie B."/>
        </authorList>
    </citation>
    <scope>NUCLEOTIDE SEQUENCE [LARGE SCALE GENOMIC DNA]</scope>
    <source>
        <strain evidence="1">PLBJ-1</strain>
    </source>
</reference>
<dbReference type="Proteomes" id="UP000078240">
    <property type="component" value="Unassembled WGS sequence"/>
</dbReference>
<organism evidence="1 2">
    <name type="scientific">Purpureocillium lilacinum</name>
    <name type="common">Paecilomyces lilacinus</name>
    <dbReference type="NCBI Taxonomy" id="33203"/>
    <lineage>
        <taxon>Eukaryota</taxon>
        <taxon>Fungi</taxon>
        <taxon>Dikarya</taxon>
        <taxon>Ascomycota</taxon>
        <taxon>Pezizomycotina</taxon>
        <taxon>Sordariomycetes</taxon>
        <taxon>Hypocreomycetidae</taxon>
        <taxon>Hypocreales</taxon>
        <taxon>Ophiocordycipitaceae</taxon>
        <taxon>Purpureocillium</taxon>
    </lineage>
</organism>
<evidence type="ECO:0000313" key="1">
    <source>
        <dbReference type="EMBL" id="OAQ84435.1"/>
    </source>
</evidence>
<gene>
    <name evidence="1" type="ORF">VFPBJ_03203</name>
</gene>
<evidence type="ECO:0000313" key="2">
    <source>
        <dbReference type="Proteomes" id="UP000078240"/>
    </source>
</evidence>
<dbReference type="EMBL" id="LSBH01000002">
    <property type="protein sequence ID" value="OAQ84435.1"/>
    <property type="molecule type" value="Genomic_DNA"/>
</dbReference>
<comment type="caution">
    <text evidence="1">The sequence shown here is derived from an EMBL/GenBank/DDBJ whole genome shotgun (WGS) entry which is preliminary data.</text>
</comment>
<dbReference type="AlphaFoldDB" id="A0A179H2G2"/>
<sequence>MRHRSMPKACVARAIQAIVDRAPSDASQPILVPRLALRAVLLAHHGSSSLVYLSPCSHEQKARRLQPPRLVVAPPAEQPPHVFKGPYLMALSSRTRHSPNHRRHIESVTSGHMLRSTWRAREATALRPSQSATASRAWWCPRDEAERASALLPPPKTSQLASVQPLDRRRGVHGCERQCSLSLSYL</sequence>